<evidence type="ECO:0000256" key="1">
    <source>
        <dbReference type="SAM" id="MobiDB-lite"/>
    </source>
</evidence>
<feature type="signal peptide" evidence="2">
    <location>
        <begin position="1"/>
        <end position="20"/>
    </location>
</feature>
<dbReference type="EMBL" id="OZ019896">
    <property type="protein sequence ID" value="CAK9223851.1"/>
    <property type="molecule type" value="Genomic_DNA"/>
</dbReference>
<reference evidence="4" key="1">
    <citation type="submission" date="2024-02" db="EMBL/GenBank/DDBJ databases">
        <authorList>
            <consortium name="ELIXIR-Norway"/>
            <consortium name="Elixir Norway"/>
        </authorList>
    </citation>
    <scope>NUCLEOTIDE SEQUENCE</scope>
</reference>
<feature type="compositionally biased region" description="Low complexity" evidence="1">
    <location>
        <begin position="282"/>
        <end position="304"/>
    </location>
</feature>
<feature type="domain" description="FAS1" evidence="3">
    <location>
        <begin position="117"/>
        <end position="244"/>
    </location>
</feature>
<dbReference type="PANTHER" id="PTHR33985">
    <property type="entry name" value="OS02G0491300 PROTEIN-RELATED"/>
    <property type="match status" value="1"/>
</dbReference>
<dbReference type="PROSITE" id="PS50213">
    <property type="entry name" value="FAS1"/>
    <property type="match status" value="1"/>
</dbReference>
<dbReference type="Proteomes" id="UP001497512">
    <property type="component" value="Chromosome 4"/>
</dbReference>
<proteinExistence type="predicted"/>
<accession>A0ABP0ULG1</accession>
<dbReference type="InterPro" id="IPR000782">
    <property type="entry name" value="FAS1_domain"/>
</dbReference>
<keyword evidence="5" id="KW-1185">Reference proteome</keyword>
<dbReference type="Pfam" id="PF02469">
    <property type="entry name" value="Fasciclin"/>
    <property type="match status" value="1"/>
</dbReference>
<evidence type="ECO:0000259" key="3">
    <source>
        <dbReference type="PROSITE" id="PS50213"/>
    </source>
</evidence>
<evidence type="ECO:0000313" key="5">
    <source>
        <dbReference type="Proteomes" id="UP001497512"/>
    </source>
</evidence>
<dbReference type="SUPFAM" id="SSF82153">
    <property type="entry name" value="FAS1 domain"/>
    <property type="match status" value="1"/>
</dbReference>
<dbReference type="InterPro" id="IPR036378">
    <property type="entry name" value="FAS1_dom_sf"/>
</dbReference>
<evidence type="ECO:0000313" key="4">
    <source>
        <dbReference type="EMBL" id="CAK9223851.1"/>
    </source>
</evidence>
<sequence>MMFIPLCLYYLTLLSTEVFADLEDMTTVASHDLVGSSQIGLYDPTAQARFGSAAAGVVDMPHTINYDAEAARVVISASRGHTNIGVEAVAITPEASEIPAIEPAAASAEAPAPAPESPLVVAVVASLRARGHYGAIAGAIDTLDGSVITSGMTFFAPTDDALSSYNLTDISDNILILEHCVNRRMNYTELTGLSTGTQLATLSRVHVLVTNNSPTNFHIDNARVIDPDIYLRNDIAVHGIDVVFNLSAYSNETFTLPPASITTDPELVPSSQVPVDQLPPRTSLAPSPSPLGSAGPTSETGVGSGAAAAGPTAACVAAILSTTQLAAGMLLFYLLNLTF</sequence>
<dbReference type="SMART" id="SM00554">
    <property type="entry name" value="FAS1"/>
    <property type="match status" value="1"/>
</dbReference>
<organism evidence="4 5">
    <name type="scientific">Sphagnum troendelagicum</name>
    <dbReference type="NCBI Taxonomy" id="128251"/>
    <lineage>
        <taxon>Eukaryota</taxon>
        <taxon>Viridiplantae</taxon>
        <taxon>Streptophyta</taxon>
        <taxon>Embryophyta</taxon>
        <taxon>Bryophyta</taxon>
        <taxon>Sphagnophytina</taxon>
        <taxon>Sphagnopsida</taxon>
        <taxon>Sphagnales</taxon>
        <taxon>Sphagnaceae</taxon>
        <taxon>Sphagnum</taxon>
    </lineage>
</organism>
<evidence type="ECO:0000256" key="2">
    <source>
        <dbReference type="SAM" id="SignalP"/>
    </source>
</evidence>
<dbReference type="PANTHER" id="PTHR33985:SF5">
    <property type="entry name" value="FASCICLIN-LIKE ARABINOGALACTAN FAMILY PROTEIN"/>
    <property type="match status" value="1"/>
</dbReference>
<feature type="chain" id="PRO_5045512142" description="FAS1 domain-containing protein" evidence="2">
    <location>
        <begin position="21"/>
        <end position="339"/>
    </location>
</feature>
<gene>
    <name evidence="4" type="ORF">CSSPTR1EN2_LOCUS17038</name>
</gene>
<name>A0ABP0ULG1_9BRYO</name>
<protein>
    <recommendedName>
        <fullName evidence="3">FAS1 domain-containing protein</fullName>
    </recommendedName>
</protein>
<dbReference type="InterPro" id="IPR052806">
    <property type="entry name" value="Fasciclin-like_AGP"/>
</dbReference>
<keyword evidence="2" id="KW-0732">Signal</keyword>
<dbReference type="Gene3D" id="2.30.180.10">
    <property type="entry name" value="FAS1 domain"/>
    <property type="match status" value="1"/>
</dbReference>
<feature type="region of interest" description="Disordered" evidence="1">
    <location>
        <begin position="265"/>
        <end position="304"/>
    </location>
</feature>